<evidence type="ECO:0000256" key="9">
    <source>
        <dbReference type="ARBA" id="ARBA00037230"/>
    </source>
</evidence>
<feature type="transmembrane region" description="Helical" evidence="10">
    <location>
        <begin position="275"/>
        <end position="303"/>
    </location>
</feature>
<evidence type="ECO:0000256" key="8">
    <source>
        <dbReference type="ARBA" id="ARBA00023136"/>
    </source>
</evidence>
<dbReference type="InterPro" id="IPR003567">
    <property type="entry name" value="Cyt_c_biogenesis"/>
</dbReference>
<dbReference type="InterPro" id="IPR002541">
    <property type="entry name" value="Cyt_c_assembly"/>
</dbReference>
<dbReference type="InterPro" id="IPR003568">
    <property type="entry name" value="Cyt_c_biogenesis_CcmF"/>
</dbReference>
<dbReference type="GO" id="GO:0005886">
    <property type="term" value="C:plasma membrane"/>
    <property type="evidence" value="ECO:0007669"/>
    <property type="project" value="UniProtKB-SubCell"/>
</dbReference>
<feature type="transmembrane region" description="Helical" evidence="10">
    <location>
        <begin position="205"/>
        <end position="227"/>
    </location>
</feature>
<keyword evidence="6" id="KW-0201">Cytochrome c-type biogenesis</keyword>
<dbReference type="NCBIfam" id="NF007691">
    <property type="entry name" value="PRK10369.1"/>
    <property type="match status" value="1"/>
</dbReference>
<evidence type="ECO:0000259" key="12">
    <source>
        <dbReference type="Pfam" id="PF16327"/>
    </source>
</evidence>
<evidence type="ECO:0000256" key="10">
    <source>
        <dbReference type="SAM" id="Phobius"/>
    </source>
</evidence>
<gene>
    <name evidence="13" type="primary">ccmF</name>
    <name evidence="13" type="ORF">NCTC13294_00177</name>
</gene>
<dbReference type="GO" id="GO:0017004">
    <property type="term" value="P:cytochrome complex assembly"/>
    <property type="evidence" value="ECO:0007669"/>
    <property type="project" value="UniProtKB-KW"/>
</dbReference>
<evidence type="ECO:0000256" key="4">
    <source>
        <dbReference type="ARBA" id="ARBA00022519"/>
    </source>
</evidence>
<evidence type="ECO:0000256" key="2">
    <source>
        <dbReference type="ARBA" id="ARBA00009186"/>
    </source>
</evidence>
<feature type="transmembrane region" description="Helical" evidence="10">
    <location>
        <begin position="488"/>
        <end position="505"/>
    </location>
</feature>
<feature type="transmembrane region" description="Helical" evidence="10">
    <location>
        <begin position="94"/>
        <end position="111"/>
    </location>
</feature>
<feature type="transmembrane region" description="Helical" evidence="10">
    <location>
        <begin position="6"/>
        <end position="27"/>
    </location>
</feature>
<evidence type="ECO:0000313" key="13">
    <source>
        <dbReference type="EMBL" id="SUX17991.1"/>
    </source>
</evidence>
<dbReference type="OrthoDB" id="9761451at2"/>
<dbReference type="Pfam" id="PF01578">
    <property type="entry name" value="Cytochrom_C_asm"/>
    <property type="match status" value="1"/>
</dbReference>
<feature type="transmembrane region" description="Helical" evidence="10">
    <location>
        <begin position="606"/>
        <end position="626"/>
    </location>
</feature>
<proteinExistence type="inferred from homology"/>
<reference evidence="13 14" key="1">
    <citation type="submission" date="2018-06" db="EMBL/GenBank/DDBJ databases">
        <authorList>
            <consortium name="Pathogen Informatics"/>
            <person name="Doyle S."/>
        </authorList>
    </citation>
    <scope>NUCLEOTIDE SEQUENCE [LARGE SCALE GENOMIC DNA]</scope>
    <source>
        <strain evidence="13 14">NCTC13294</strain>
    </source>
</reference>
<dbReference type="RefSeq" id="WP_115610511.1">
    <property type="nucleotide sequence ID" value="NZ_JBHLZC010000001.1"/>
</dbReference>
<comment type="similarity">
    <text evidence="2">Belongs to the CcmF/CycK/Ccl1/NrfE/CcsA family.</text>
</comment>
<dbReference type="Pfam" id="PF16327">
    <property type="entry name" value="CcmF_C"/>
    <property type="match status" value="1"/>
</dbReference>
<dbReference type="PANTHER" id="PTHR43653:SF1">
    <property type="entry name" value="CYTOCHROME C-TYPE BIOGENESIS PROTEIN CCMF"/>
    <property type="match status" value="1"/>
</dbReference>
<dbReference type="Proteomes" id="UP000254572">
    <property type="component" value="Unassembled WGS sequence"/>
</dbReference>
<dbReference type="GO" id="GO:0015232">
    <property type="term" value="F:heme transmembrane transporter activity"/>
    <property type="evidence" value="ECO:0007669"/>
    <property type="project" value="InterPro"/>
</dbReference>
<protein>
    <submittedName>
        <fullName evidence="13">Cytochrome c-type biogenesis protein CcmF</fullName>
    </submittedName>
</protein>
<dbReference type="PANTHER" id="PTHR43653">
    <property type="entry name" value="CYTOCHROME C ASSEMBLY PROTEIN-RELATED"/>
    <property type="match status" value="1"/>
</dbReference>
<evidence type="ECO:0000256" key="5">
    <source>
        <dbReference type="ARBA" id="ARBA00022692"/>
    </source>
</evidence>
<name>A0A381DXT8_9GAMM</name>
<accession>A0A381DXT8</accession>
<comment type="function">
    <text evidence="9">Required for the biogenesis of c-type cytochromes. Possible subunit of a heme lyase.</text>
</comment>
<feature type="domain" description="Cytochrome c assembly protein" evidence="11">
    <location>
        <begin position="87"/>
        <end position="293"/>
    </location>
</feature>
<evidence type="ECO:0000256" key="7">
    <source>
        <dbReference type="ARBA" id="ARBA00022989"/>
    </source>
</evidence>
<organism evidence="13 14">
    <name type="scientific">Cardiobacterium valvarum</name>
    <dbReference type="NCBI Taxonomy" id="194702"/>
    <lineage>
        <taxon>Bacteria</taxon>
        <taxon>Pseudomonadati</taxon>
        <taxon>Pseudomonadota</taxon>
        <taxon>Gammaproteobacteria</taxon>
        <taxon>Cardiobacteriales</taxon>
        <taxon>Cardiobacteriaceae</taxon>
        <taxon>Cardiobacterium</taxon>
    </lineage>
</organism>
<feature type="transmembrane region" description="Helical" evidence="10">
    <location>
        <begin position="47"/>
        <end position="70"/>
    </location>
</feature>
<feature type="transmembrane region" description="Helical" evidence="10">
    <location>
        <begin position="423"/>
        <end position="442"/>
    </location>
</feature>
<feature type="transmembrane region" description="Helical" evidence="10">
    <location>
        <begin position="123"/>
        <end position="140"/>
    </location>
</feature>
<evidence type="ECO:0000256" key="6">
    <source>
        <dbReference type="ARBA" id="ARBA00022748"/>
    </source>
</evidence>
<keyword evidence="5 10" id="KW-0812">Transmembrane</keyword>
<evidence type="ECO:0000256" key="3">
    <source>
        <dbReference type="ARBA" id="ARBA00022475"/>
    </source>
</evidence>
<sequence length="635" mass="68791">MIIALGHYALWLAGALALIQAAIPALLADERRACAIAVSTAKTQAALFALSIAALAYGFLANDFSVRYIAAHSNSLLPWYYRATAVWGGHEGSLLLWITILAWWAAAFAAKSRDLPDAVRGKTLAILGYISVGFTGFIGFTSNPFTRILPAPFDGADLNPLLQDPGLILHPPLLYTGYVGFAVAYAIILANLWQGRLDTLSLRRARPWTLAAWGALTLGIALGSYWAYYELGWGGWWFWDPVENASLMPWLIGAALIHSLIVSEKRGGLRTWTALLAISAFTLSLIGTFLVRSGVLTSVHAFAADPTRGVYILALIIANTLPALILLILRAPQLASEARHGLLARETGILANNWLLAGACLTVFTGTLYPLLADTLNLGKISVGAPYYNRLIVPLALASLIFLAVGPLLRWQRDRARRLLPRLAIMTTAAAIATLAICHAADAWQWRTITAVACATFAASAIPLDYLDRLYHRIPASRPYHGMQLAHLGYIVLALAITAANQYSIEEDHSIKEGASVNIADYRLTLTALTAEEGPNYSATVGKILVQKNDGTPLTVLTPSKRQYHTSTMPMTESARRVTATHDLYVALGEAINTDTWAIRVQYKPYISWIWIGGLLMALGAVLAMGGRRAQADTA</sequence>
<feature type="transmembrane region" description="Helical" evidence="10">
    <location>
        <begin position="309"/>
        <end position="329"/>
    </location>
</feature>
<keyword evidence="3" id="KW-1003">Cell membrane</keyword>
<comment type="subcellular location">
    <subcellularLocation>
        <location evidence="1">Cell inner membrane</location>
        <topology evidence="1">Multi-pass membrane protein</topology>
    </subcellularLocation>
</comment>
<feature type="transmembrane region" description="Helical" evidence="10">
    <location>
        <begin position="247"/>
        <end position="263"/>
    </location>
</feature>
<feature type="transmembrane region" description="Helical" evidence="10">
    <location>
        <begin position="350"/>
        <end position="371"/>
    </location>
</feature>
<dbReference type="InterPro" id="IPR032523">
    <property type="entry name" value="CcmF_C"/>
</dbReference>
<feature type="domain" description="Cytochrome c-type biogenesis protein CcmF C-terminal" evidence="12">
    <location>
        <begin position="313"/>
        <end position="627"/>
    </location>
</feature>
<dbReference type="AlphaFoldDB" id="A0A381DXT8"/>
<evidence type="ECO:0000259" key="11">
    <source>
        <dbReference type="Pfam" id="PF01578"/>
    </source>
</evidence>
<keyword evidence="14" id="KW-1185">Reference proteome</keyword>
<dbReference type="PRINTS" id="PR01411">
    <property type="entry name" value="CCMFBIOGNSIS"/>
</dbReference>
<dbReference type="PRINTS" id="PR01410">
    <property type="entry name" value="CCBIOGENESIS"/>
</dbReference>
<feature type="transmembrane region" description="Helical" evidence="10">
    <location>
        <begin position="448"/>
        <end position="467"/>
    </location>
</feature>
<keyword evidence="8 10" id="KW-0472">Membrane</keyword>
<dbReference type="EMBL" id="UFUW01000001">
    <property type="protein sequence ID" value="SUX17991.1"/>
    <property type="molecule type" value="Genomic_DNA"/>
</dbReference>
<evidence type="ECO:0000313" key="14">
    <source>
        <dbReference type="Proteomes" id="UP000254572"/>
    </source>
</evidence>
<dbReference type="GO" id="GO:0020037">
    <property type="term" value="F:heme binding"/>
    <property type="evidence" value="ECO:0007669"/>
    <property type="project" value="InterPro"/>
</dbReference>
<feature type="transmembrane region" description="Helical" evidence="10">
    <location>
        <begin position="173"/>
        <end position="193"/>
    </location>
</feature>
<feature type="transmembrane region" description="Helical" evidence="10">
    <location>
        <begin position="391"/>
        <end position="411"/>
    </location>
</feature>
<dbReference type="NCBIfam" id="TIGR00353">
    <property type="entry name" value="nrfE"/>
    <property type="match status" value="1"/>
</dbReference>
<evidence type="ECO:0000256" key="1">
    <source>
        <dbReference type="ARBA" id="ARBA00004429"/>
    </source>
</evidence>
<keyword evidence="4" id="KW-0997">Cell inner membrane</keyword>
<keyword evidence="7 10" id="KW-1133">Transmembrane helix</keyword>